<evidence type="ECO:0000313" key="1">
    <source>
        <dbReference type="EMBL" id="NIR75920.1"/>
    </source>
</evidence>
<proteinExistence type="predicted"/>
<dbReference type="Proteomes" id="UP000702544">
    <property type="component" value="Unassembled WGS sequence"/>
</dbReference>
<evidence type="ECO:0000313" key="2">
    <source>
        <dbReference type="Proteomes" id="UP000702544"/>
    </source>
</evidence>
<dbReference type="AlphaFoldDB" id="A0AAE4Z8S7"/>
<dbReference type="Gene3D" id="1.20.1330.10">
    <property type="entry name" value="f41 fragment of flagellin, N-terminal domain"/>
    <property type="match status" value="1"/>
</dbReference>
<dbReference type="EMBL" id="JAACAK010000104">
    <property type="protein sequence ID" value="NIR75920.1"/>
    <property type="molecule type" value="Genomic_DNA"/>
</dbReference>
<dbReference type="Gene3D" id="3.30.70.2120">
    <property type="match status" value="1"/>
</dbReference>
<accession>A0AAE4Z8S7</accession>
<comment type="caution">
    <text evidence="1">The sequence shown here is derived from an EMBL/GenBank/DDBJ whole genome shotgun (WGS) entry which is preliminary data.</text>
</comment>
<dbReference type="SUPFAM" id="SSF64518">
    <property type="entry name" value="Phase 1 flagellin"/>
    <property type="match status" value="1"/>
</dbReference>
<protein>
    <submittedName>
        <fullName evidence="1">Flagellin</fullName>
    </submittedName>
</protein>
<sequence>MLEADQLELENALNSIDRITNNAQFGVKKLLDGSTGANGVGIGEGLEFIEASPATKASPVEGYDVRVFQQGTRARVDGTTPLTQELIDAGEELTIAEGGKTVSFRATPGQSVNQTIGLLSNEIEKAGLNVKLTKNEDDTLSIVHNEFGSEFGFSVSSSTEGVLSSQSRVMEAAQGA</sequence>
<gene>
    <name evidence="1" type="ORF">GWO12_12550</name>
</gene>
<feature type="non-terminal residue" evidence="1">
    <location>
        <position position="176"/>
    </location>
</feature>
<keyword evidence="1" id="KW-0282">Flagellum</keyword>
<organism evidence="1 2">
    <name type="scientific">Candidatus Kutchimonas denitrificans</name>
    <dbReference type="NCBI Taxonomy" id="3056748"/>
    <lineage>
        <taxon>Bacteria</taxon>
        <taxon>Pseudomonadati</taxon>
        <taxon>Gemmatimonadota</taxon>
        <taxon>Gemmatimonadia</taxon>
        <taxon>Candidatus Palauibacterales</taxon>
        <taxon>Candidatus Palauibacteraceae</taxon>
        <taxon>Candidatus Kutchimonas</taxon>
    </lineage>
</organism>
<reference evidence="1 2" key="1">
    <citation type="submission" date="2020-01" db="EMBL/GenBank/DDBJ databases">
        <title>Genomes assembled from Gulf of Kutch pelagic sediment metagenomes.</title>
        <authorList>
            <person name="Chandrashekar M."/>
            <person name="Mahajan M.S."/>
            <person name="Dave K.J."/>
            <person name="Vatsa P."/>
            <person name="Nathani N.M."/>
        </authorList>
    </citation>
    <scope>NUCLEOTIDE SEQUENCE [LARGE SCALE GENOMIC DNA]</scope>
    <source>
        <strain evidence="1">KS3-K002</strain>
    </source>
</reference>
<name>A0AAE4Z8S7_9BACT</name>
<keyword evidence="1" id="KW-0966">Cell projection</keyword>
<keyword evidence="1" id="KW-0969">Cilium</keyword>